<proteinExistence type="predicted"/>
<feature type="transmembrane region" description="Helical" evidence="1">
    <location>
        <begin position="141"/>
        <end position="166"/>
    </location>
</feature>
<sequence>MTGDSAATPATGSPSRLGRILDGPLTGLSPWIALGVLEGEGWIEWAAGIALALSVVFLVADIARGRSLKLLTVVDVIFFAGLLMLVLLINPAGKAWLETWIGEISNITLVLIAAGSMLARRPFTLQYAREQVDRKYWHLPTFLHTNYVITGVWAGAFLVSAVAGFYGDAVLQNSDNIWTGWVIQIGAIIVALQFSEWYPGVARARVAREQGRTEPSPSLVSLLDPLARWLVPIGVLSLVLDGGPTWLGIAFIVAGVAIPALLRQADRTTPASAG</sequence>
<evidence type="ECO:0000313" key="3">
    <source>
        <dbReference type="Proteomes" id="UP001299970"/>
    </source>
</evidence>
<organism evidence="2 3">
    <name type="scientific">Pseudonocardia alaniniphila</name>
    <dbReference type="NCBI Taxonomy" id="75291"/>
    <lineage>
        <taxon>Bacteria</taxon>
        <taxon>Bacillati</taxon>
        <taxon>Actinomycetota</taxon>
        <taxon>Actinomycetes</taxon>
        <taxon>Pseudonocardiales</taxon>
        <taxon>Pseudonocardiaceae</taxon>
        <taxon>Pseudonocardia</taxon>
    </lineage>
</organism>
<feature type="transmembrane region" description="Helical" evidence="1">
    <location>
        <begin position="70"/>
        <end position="89"/>
    </location>
</feature>
<protein>
    <submittedName>
        <fullName evidence="2">Uncharacterized protein</fullName>
    </submittedName>
</protein>
<comment type="caution">
    <text evidence="2">The sequence shown here is derived from an EMBL/GenBank/DDBJ whole genome shotgun (WGS) entry which is preliminary data.</text>
</comment>
<gene>
    <name evidence="2" type="ORF">MMF94_28560</name>
</gene>
<feature type="transmembrane region" description="Helical" evidence="1">
    <location>
        <begin position="178"/>
        <end position="198"/>
    </location>
</feature>
<keyword evidence="3" id="KW-1185">Reference proteome</keyword>
<feature type="transmembrane region" description="Helical" evidence="1">
    <location>
        <begin position="42"/>
        <end position="63"/>
    </location>
</feature>
<dbReference type="RefSeq" id="WP_241040303.1">
    <property type="nucleotide sequence ID" value="NZ_BAAAJF010000015.1"/>
</dbReference>
<dbReference type="Proteomes" id="UP001299970">
    <property type="component" value="Unassembled WGS sequence"/>
</dbReference>
<feature type="transmembrane region" description="Helical" evidence="1">
    <location>
        <begin position="219"/>
        <end position="240"/>
    </location>
</feature>
<name>A0ABS9TMP0_9PSEU</name>
<keyword evidence="1" id="KW-0812">Transmembrane</keyword>
<keyword evidence="1" id="KW-0472">Membrane</keyword>
<dbReference type="EMBL" id="JAKXMK010000027">
    <property type="protein sequence ID" value="MCH6169673.1"/>
    <property type="molecule type" value="Genomic_DNA"/>
</dbReference>
<evidence type="ECO:0000256" key="1">
    <source>
        <dbReference type="SAM" id="Phobius"/>
    </source>
</evidence>
<feature type="transmembrane region" description="Helical" evidence="1">
    <location>
        <begin position="101"/>
        <end position="120"/>
    </location>
</feature>
<keyword evidence="1" id="KW-1133">Transmembrane helix</keyword>
<reference evidence="2 3" key="1">
    <citation type="submission" date="2022-03" db="EMBL/GenBank/DDBJ databases">
        <title>Pseudonocardia alaer sp. nov., a novel actinomycete isolated from reed forest soil.</title>
        <authorList>
            <person name="Wang L."/>
        </authorList>
    </citation>
    <scope>NUCLEOTIDE SEQUENCE [LARGE SCALE GENOMIC DNA]</scope>
    <source>
        <strain evidence="2 3">Y-16303</strain>
    </source>
</reference>
<feature type="transmembrane region" description="Helical" evidence="1">
    <location>
        <begin position="246"/>
        <end position="262"/>
    </location>
</feature>
<evidence type="ECO:0000313" key="2">
    <source>
        <dbReference type="EMBL" id="MCH6169673.1"/>
    </source>
</evidence>
<accession>A0ABS9TMP0</accession>